<protein>
    <submittedName>
        <fullName evidence="3">Drug/metabolite transporter (DMT)-like permease</fullName>
    </submittedName>
</protein>
<keyword evidence="1" id="KW-1133">Transmembrane helix</keyword>
<feature type="transmembrane region" description="Helical" evidence="1">
    <location>
        <begin position="190"/>
        <end position="208"/>
    </location>
</feature>
<accession>A0A4R3JFK7</accession>
<feature type="transmembrane region" description="Helical" evidence="1">
    <location>
        <begin position="12"/>
        <end position="30"/>
    </location>
</feature>
<feature type="transmembrane region" description="Helical" evidence="1">
    <location>
        <begin position="214"/>
        <end position="232"/>
    </location>
</feature>
<dbReference type="EMBL" id="SLZW01000002">
    <property type="protein sequence ID" value="TCS64275.1"/>
    <property type="molecule type" value="Genomic_DNA"/>
</dbReference>
<dbReference type="OrthoDB" id="9812899at2"/>
<dbReference type="PANTHER" id="PTHR22911:SF103">
    <property type="entry name" value="BLR2811 PROTEIN"/>
    <property type="match status" value="1"/>
</dbReference>
<name>A0A4R3JFK7_9PROT</name>
<dbReference type="SUPFAM" id="SSF103481">
    <property type="entry name" value="Multidrug resistance efflux transporter EmrE"/>
    <property type="match status" value="2"/>
</dbReference>
<dbReference type="InterPro" id="IPR000620">
    <property type="entry name" value="EamA_dom"/>
</dbReference>
<feature type="domain" description="EamA" evidence="2">
    <location>
        <begin position="15"/>
        <end position="147"/>
    </location>
</feature>
<feature type="transmembrane region" description="Helical" evidence="1">
    <location>
        <begin position="158"/>
        <end position="178"/>
    </location>
</feature>
<feature type="transmembrane region" description="Helical" evidence="1">
    <location>
        <begin position="101"/>
        <end position="122"/>
    </location>
</feature>
<dbReference type="Pfam" id="PF00892">
    <property type="entry name" value="EamA"/>
    <property type="match status" value="1"/>
</dbReference>
<organism evidence="3 4">
    <name type="scientific">Varunaivibrio sulfuroxidans</name>
    <dbReference type="NCBI Taxonomy" id="1773489"/>
    <lineage>
        <taxon>Bacteria</taxon>
        <taxon>Pseudomonadati</taxon>
        <taxon>Pseudomonadota</taxon>
        <taxon>Alphaproteobacteria</taxon>
        <taxon>Rhodospirillales</taxon>
        <taxon>Magnetovibrionaceae</taxon>
        <taxon>Varunaivibrio</taxon>
    </lineage>
</organism>
<evidence type="ECO:0000259" key="2">
    <source>
        <dbReference type="Pfam" id="PF00892"/>
    </source>
</evidence>
<feature type="transmembrane region" description="Helical" evidence="1">
    <location>
        <begin position="78"/>
        <end position="95"/>
    </location>
</feature>
<feature type="transmembrane region" description="Helical" evidence="1">
    <location>
        <begin position="270"/>
        <end position="287"/>
    </location>
</feature>
<reference evidence="3 4" key="1">
    <citation type="submission" date="2019-03" db="EMBL/GenBank/DDBJ databases">
        <title>Genomic Encyclopedia of Type Strains, Phase IV (KMG-IV): sequencing the most valuable type-strain genomes for metagenomic binning, comparative biology and taxonomic classification.</title>
        <authorList>
            <person name="Goeker M."/>
        </authorList>
    </citation>
    <scope>NUCLEOTIDE SEQUENCE [LARGE SCALE GENOMIC DNA]</scope>
    <source>
        <strain evidence="3 4">DSM 101688</strain>
    </source>
</reference>
<feature type="transmembrane region" description="Helical" evidence="1">
    <location>
        <begin position="134"/>
        <end position="152"/>
    </location>
</feature>
<dbReference type="InterPro" id="IPR037185">
    <property type="entry name" value="EmrE-like"/>
</dbReference>
<keyword evidence="4" id="KW-1185">Reference proteome</keyword>
<dbReference type="PANTHER" id="PTHR22911">
    <property type="entry name" value="ACYL-MALONYL CONDENSING ENZYME-RELATED"/>
    <property type="match status" value="1"/>
</dbReference>
<comment type="caution">
    <text evidence="3">The sequence shown here is derived from an EMBL/GenBank/DDBJ whole genome shotgun (WGS) entry which is preliminary data.</text>
</comment>
<keyword evidence="1" id="KW-0472">Membrane</keyword>
<proteinExistence type="predicted"/>
<dbReference type="AlphaFoldDB" id="A0A4R3JFK7"/>
<dbReference type="PROSITE" id="PS51257">
    <property type="entry name" value="PROKAR_LIPOPROTEIN"/>
    <property type="match status" value="1"/>
</dbReference>
<evidence type="ECO:0000313" key="4">
    <source>
        <dbReference type="Proteomes" id="UP000295304"/>
    </source>
</evidence>
<evidence type="ECO:0000313" key="3">
    <source>
        <dbReference type="EMBL" id="TCS64275.1"/>
    </source>
</evidence>
<sequence>MKNKKSDIAENEQLSGVALILLATACLSLMDGTIKYLVGQGFAVVQILAVRSWFIVPVLLIWVLHTKGGGVLRTRRKWAHFSRVVLGMGAPYFFFTALKTMALADATVIFFGSTFIMTALSVPVFKEKVGVHRWSAVIIGFVGVVIAMKPSGNVFQPGALYVVVSSISYALFMLSTRWLGLREGAFKQVVYFNVWIGLAASAALPLSFKPMTGMDVAMAGLASAFALLGHLSSTRAFALAPVGLLAPFEYSGLLWASGIGYFFWREIPGPNALVGGAVIVACGLYLVHRESKNHRARGRRKTPGDVVADPIVAPALIATPKKGRDQES</sequence>
<dbReference type="GO" id="GO:0016020">
    <property type="term" value="C:membrane"/>
    <property type="evidence" value="ECO:0007669"/>
    <property type="project" value="InterPro"/>
</dbReference>
<dbReference type="Proteomes" id="UP000295304">
    <property type="component" value="Unassembled WGS sequence"/>
</dbReference>
<dbReference type="RefSeq" id="WP_132938224.1">
    <property type="nucleotide sequence ID" value="NZ_CP119676.1"/>
</dbReference>
<keyword evidence="1" id="KW-0812">Transmembrane</keyword>
<feature type="transmembrane region" description="Helical" evidence="1">
    <location>
        <begin position="244"/>
        <end position="264"/>
    </location>
</feature>
<feature type="transmembrane region" description="Helical" evidence="1">
    <location>
        <begin position="42"/>
        <end position="66"/>
    </location>
</feature>
<evidence type="ECO:0000256" key="1">
    <source>
        <dbReference type="SAM" id="Phobius"/>
    </source>
</evidence>
<gene>
    <name evidence="3" type="ORF">EDD55_102317</name>
</gene>